<dbReference type="InterPro" id="IPR007813">
    <property type="entry name" value="PilN"/>
</dbReference>
<keyword evidence="2" id="KW-0472">Membrane</keyword>
<sequence>MIKINLLPVRAAKKKETTRQQISILVITVVGTLAVCAVLYSLVISKISHAKDEISRTEQEIQQLKTKIGEIDNIKKLQAEVKKKLDILNRLRKEKTGPVSRLAMLSDAVPDKLWLTKYSESAGTISLSGAAFSEDDIAALMKNLQAIPDFTNVELQVSEQTEIAKTKAKRFDITLKLAAFAPPEPDKKIK</sequence>
<dbReference type="EMBL" id="CP001390">
    <property type="protein sequence ID" value="ACM21412.1"/>
    <property type="molecule type" value="Genomic_DNA"/>
</dbReference>
<keyword evidence="1" id="KW-0175">Coiled coil</keyword>
<dbReference type="STRING" id="316067.Geob_3069"/>
<feature type="transmembrane region" description="Helical" evidence="2">
    <location>
        <begin position="21"/>
        <end position="43"/>
    </location>
</feature>
<evidence type="ECO:0000256" key="2">
    <source>
        <dbReference type="SAM" id="Phobius"/>
    </source>
</evidence>
<organism evidence="3 4">
    <name type="scientific">Geotalea daltonii (strain DSM 22248 / JCM 15807 / FRC-32)</name>
    <name type="common">Geobacter daltonii</name>
    <dbReference type="NCBI Taxonomy" id="316067"/>
    <lineage>
        <taxon>Bacteria</taxon>
        <taxon>Pseudomonadati</taxon>
        <taxon>Thermodesulfobacteriota</taxon>
        <taxon>Desulfuromonadia</taxon>
        <taxon>Geobacterales</taxon>
        <taxon>Geobacteraceae</taxon>
        <taxon>Geotalea</taxon>
    </lineage>
</organism>
<keyword evidence="2" id="KW-1133">Transmembrane helix</keyword>
<proteinExistence type="predicted"/>
<dbReference type="PANTHER" id="PTHR40278">
    <property type="entry name" value="DNA UTILIZATION PROTEIN HOFN"/>
    <property type="match status" value="1"/>
</dbReference>
<dbReference type="GO" id="GO:0043683">
    <property type="term" value="P:type IV pilus assembly"/>
    <property type="evidence" value="ECO:0007669"/>
    <property type="project" value="TreeGrafter"/>
</dbReference>
<dbReference type="Pfam" id="PF05137">
    <property type="entry name" value="PilN"/>
    <property type="match status" value="1"/>
</dbReference>
<dbReference type="KEGG" id="geo:Geob_3069"/>
<evidence type="ECO:0000313" key="3">
    <source>
        <dbReference type="EMBL" id="ACM21412.1"/>
    </source>
</evidence>
<dbReference type="eggNOG" id="COG3166">
    <property type="taxonomic scope" value="Bacteria"/>
</dbReference>
<feature type="coiled-coil region" evidence="1">
    <location>
        <begin position="47"/>
        <end position="94"/>
    </location>
</feature>
<dbReference type="OrthoDB" id="5296173at2"/>
<dbReference type="HOGENOM" id="CLU_081304_0_0_7"/>
<accession>B9M3J1</accession>
<name>B9M3J1_GEODF</name>
<evidence type="ECO:0000313" key="4">
    <source>
        <dbReference type="Proteomes" id="UP000007721"/>
    </source>
</evidence>
<reference evidence="3 4" key="1">
    <citation type="submission" date="2009-01" db="EMBL/GenBank/DDBJ databases">
        <title>Complete sequence of Geobacter sp. FRC-32.</title>
        <authorList>
            <consortium name="US DOE Joint Genome Institute"/>
            <person name="Lucas S."/>
            <person name="Copeland A."/>
            <person name="Lapidus A."/>
            <person name="Glavina del Rio T."/>
            <person name="Dalin E."/>
            <person name="Tice H."/>
            <person name="Bruce D."/>
            <person name="Goodwin L."/>
            <person name="Pitluck S."/>
            <person name="Saunders E."/>
            <person name="Brettin T."/>
            <person name="Detter J.C."/>
            <person name="Han C."/>
            <person name="Larimer F."/>
            <person name="Land M."/>
            <person name="Hauser L."/>
            <person name="Kyrpides N."/>
            <person name="Ovchinnikova G."/>
            <person name="Kostka J."/>
            <person name="Richardson P."/>
        </authorList>
    </citation>
    <scope>NUCLEOTIDE SEQUENCE [LARGE SCALE GENOMIC DNA]</scope>
    <source>
        <strain evidence="4">DSM 22248 / JCM 15807 / FRC-32</strain>
    </source>
</reference>
<protein>
    <submittedName>
        <fullName evidence="3">Type IV pilus biogenesis protein PilN</fullName>
    </submittedName>
</protein>
<dbReference type="PANTHER" id="PTHR40278:SF2">
    <property type="entry name" value="TYPE IV PILUS INNER MEMBRANE COMPONENT PILN"/>
    <property type="match status" value="1"/>
</dbReference>
<dbReference type="Proteomes" id="UP000007721">
    <property type="component" value="Chromosome"/>
</dbReference>
<gene>
    <name evidence="3" type="primary">pilN</name>
    <name evidence="3" type="ordered locus">Geob_3069</name>
</gene>
<dbReference type="GO" id="GO:0043107">
    <property type="term" value="P:type IV pilus-dependent motility"/>
    <property type="evidence" value="ECO:0007669"/>
    <property type="project" value="TreeGrafter"/>
</dbReference>
<dbReference type="AlphaFoldDB" id="B9M3J1"/>
<keyword evidence="2" id="KW-0812">Transmembrane</keyword>
<dbReference type="RefSeq" id="WP_012648140.1">
    <property type="nucleotide sequence ID" value="NC_011979.1"/>
</dbReference>
<dbReference type="InterPro" id="IPR052534">
    <property type="entry name" value="Extracell_DNA_Util/SecSys_Comp"/>
</dbReference>
<evidence type="ECO:0000256" key="1">
    <source>
        <dbReference type="SAM" id="Coils"/>
    </source>
</evidence>
<keyword evidence="4" id="KW-1185">Reference proteome</keyword>